<dbReference type="InterPro" id="IPR008964">
    <property type="entry name" value="Invasin/intimin_cell_adhesion"/>
</dbReference>
<keyword evidence="2" id="KW-0677">Repeat</keyword>
<reference evidence="5" key="1">
    <citation type="submission" date="2017-06" db="EMBL/GenBank/DDBJ databases">
        <title>Genome analysis of Fimbriiglobus ruber SP5, the first member of the order Planctomycetales with confirmed chitinolytic capability.</title>
        <authorList>
            <person name="Ravin N.V."/>
            <person name="Rakitin A.L."/>
            <person name="Ivanova A.A."/>
            <person name="Beletsky A.V."/>
            <person name="Kulichevskaya I.S."/>
            <person name="Mardanov A.V."/>
            <person name="Dedysh S.N."/>
        </authorList>
    </citation>
    <scope>NUCLEOTIDE SEQUENCE [LARGE SCALE GENOMIC DNA]</scope>
    <source>
        <strain evidence="5">SP5</strain>
    </source>
</reference>
<dbReference type="SUPFAM" id="SSF49373">
    <property type="entry name" value="Invasin/intimin cell-adhesion fragments"/>
    <property type="match status" value="1"/>
</dbReference>
<comment type="caution">
    <text evidence="4">The sequence shown here is derived from an EMBL/GenBank/DDBJ whole genome shotgun (WGS) entry which is preliminary data.</text>
</comment>
<evidence type="ECO:0000256" key="3">
    <source>
        <dbReference type="ARBA" id="ARBA00023180"/>
    </source>
</evidence>
<dbReference type="EMBL" id="NIDE01000004">
    <property type="protein sequence ID" value="OWK42997.1"/>
    <property type="molecule type" value="Genomic_DNA"/>
</dbReference>
<organism evidence="4 5">
    <name type="scientific">Fimbriiglobus ruber</name>
    <dbReference type="NCBI Taxonomy" id="1908690"/>
    <lineage>
        <taxon>Bacteria</taxon>
        <taxon>Pseudomonadati</taxon>
        <taxon>Planctomycetota</taxon>
        <taxon>Planctomycetia</taxon>
        <taxon>Gemmatales</taxon>
        <taxon>Gemmataceae</taxon>
        <taxon>Fimbriiglobus</taxon>
    </lineage>
</organism>
<gene>
    <name evidence="4" type="ORF">FRUB_02596</name>
</gene>
<dbReference type="InterPro" id="IPR013517">
    <property type="entry name" value="FG-GAP"/>
</dbReference>
<dbReference type="SMART" id="SM00191">
    <property type="entry name" value="Int_alpha"/>
    <property type="match status" value="3"/>
</dbReference>
<proteinExistence type="predicted"/>
<dbReference type="Gene3D" id="2.60.40.10">
    <property type="entry name" value="Immunoglobulins"/>
    <property type="match status" value="1"/>
</dbReference>
<dbReference type="InterPro" id="IPR028994">
    <property type="entry name" value="Integrin_alpha_N"/>
</dbReference>
<accession>A0A225E3M8</accession>
<dbReference type="Gene3D" id="2.30.30.100">
    <property type="match status" value="1"/>
</dbReference>
<dbReference type="RefSeq" id="WP_088253916.1">
    <property type="nucleotide sequence ID" value="NZ_NIDE01000004.1"/>
</dbReference>
<evidence type="ECO:0000313" key="5">
    <source>
        <dbReference type="Proteomes" id="UP000214646"/>
    </source>
</evidence>
<evidence type="ECO:0000256" key="1">
    <source>
        <dbReference type="ARBA" id="ARBA00022729"/>
    </source>
</evidence>
<name>A0A225E3M8_9BACT</name>
<sequence>MLFSRNLARADRAGRPTRTPRLFIEALEDRVVPTFTSVGNFPTNFPAFPSGLAVADFNGDGNKDVLTGNGLGLGAASATASFLTGTGTGSLNPYTLTSTGNITSPSDIVTGDFNGDGIPDIAVAGAAGSTNEVAVFLGKGNGTFGAPIYTVIPGQASELGVGDFTGNGKQDLVVIGGWDISILMGNGDGTFKITQSFTFFVEAPGKIAIGDLNGDGLPDIAIPDTFFNKQINVLYNNGDGTFTAGTPITTPVNPTGVAIGDLNGDGANDIVYSSANQVSVLLGNGNGTFRTGSTYAGTTSGGTVLLADLNYDGNPDVVVGNTSIVNDQIAVLQGNGDGTLQAPVYYTAGDAPGDVALADMNGDGALDIVTANSDDALTGGVSVFLNNDKPVAPTTIQVTAPANAVAGSSVLVTVAALTSTGKYASGYSGTIHFSSSDVAAGLPPDYTFTPSDLGRHTFRVTLKTAGTQTITATDTKAPALTGTGTGTVVTPNTPSVVSVVSGNNQTATVNGTFAAPLVVKVTDAYGNVVSGATVSFVPPDSGGATALVAGATVGTVTTGANGTATSGVVSANNLTGSYTLLGVVDAAQTWAQFTLTNQAAATTTTPVASGELLGPANIYAVGTDAGPVNKVWVFNSAGVQISTFQPYPSTFFGGVRVAIEQVLGFPSEIVTAPGPGIAGNVEVFSQSGQLLKTYTPFEASFTGGINLSTGDLLQDGADAIVASADTGGGPRVQVIDGKTGTVAADFLGIQDPNFRGGVHTAVGDINGDGIPDLIVAAGQGGGPRVAIYNGASIRPGMTPQHLVQDFFVQDPNLRNGVNVAAGDFNGDGKADLVVGAGLGGAPRVTILSGASLMVGTQKVLADFFAGDPTTDRGGVRVTVTSLTSVDLITGSGPGDGTTVNRYLNSTLTPASQGTPDGVTFNGLFGVTSGVFVG</sequence>
<keyword evidence="5" id="KW-1185">Reference proteome</keyword>
<dbReference type="AlphaFoldDB" id="A0A225E3M8"/>
<dbReference type="Gene3D" id="2.130.10.130">
    <property type="entry name" value="Integrin alpha, N-terminal"/>
    <property type="match status" value="3"/>
</dbReference>
<dbReference type="InterPro" id="IPR013783">
    <property type="entry name" value="Ig-like_fold"/>
</dbReference>
<protein>
    <submittedName>
        <fullName evidence="4">Ribose ABC transport system, periplasmic ribose-binding protein RbsB</fullName>
    </submittedName>
</protein>
<dbReference type="PANTHER" id="PTHR46580">
    <property type="entry name" value="SENSOR KINASE-RELATED"/>
    <property type="match status" value="1"/>
</dbReference>
<evidence type="ECO:0000313" key="4">
    <source>
        <dbReference type="EMBL" id="OWK42997.1"/>
    </source>
</evidence>
<dbReference type="PANTHER" id="PTHR46580:SF4">
    <property type="entry name" value="ATP_GTP-BINDING PROTEIN"/>
    <property type="match status" value="1"/>
</dbReference>
<dbReference type="Pfam" id="PF13517">
    <property type="entry name" value="FG-GAP_3"/>
    <property type="match status" value="3"/>
</dbReference>
<dbReference type="InterPro" id="IPR013519">
    <property type="entry name" value="Int_alpha_beta-p"/>
</dbReference>
<dbReference type="OrthoDB" id="291858at2"/>
<keyword evidence="1" id="KW-0732">Signal</keyword>
<dbReference type="Proteomes" id="UP000214646">
    <property type="component" value="Unassembled WGS sequence"/>
</dbReference>
<evidence type="ECO:0000256" key="2">
    <source>
        <dbReference type="ARBA" id="ARBA00022737"/>
    </source>
</evidence>
<dbReference type="SUPFAM" id="SSF69318">
    <property type="entry name" value="Integrin alpha N-terminal domain"/>
    <property type="match status" value="2"/>
</dbReference>
<keyword evidence="3" id="KW-0325">Glycoprotein</keyword>